<keyword evidence="4 7" id="KW-0812">Transmembrane</keyword>
<dbReference type="GO" id="GO:0004190">
    <property type="term" value="F:aspartic-type endopeptidase activity"/>
    <property type="evidence" value="ECO:0007669"/>
    <property type="project" value="InterPro"/>
</dbReference>
<dbReference type="PANTHER" id="PTHR30487">
    <property type="entry name" value="TYPE 4 PREPILIN-LIKE PROTEINS LEADER PEPTIDE-PROCESSING ENZYME"/>
    <property type="match status" value="1"/>
</dbReference>
<organism evidence="10 11">
    <name type="scientific">Dethiosulfovibrio salsuginis</name>
    <dbReference type="NCBI Taxonomy" id="561720"/>
    <lineage>
        <taxon>Bacteria</taxon>
        <taxon>Thermotogati</taxon>
        <taxon>Synergistota</taxon>
        <taxon>Synergistia</taxon>
        <taxon>Synergistales</taxon>
        <taxon>Dethiosulfovibrionaceae</taxon>
        <taxon>Dethiosulfovibrio</taxon>
    </lineage>
</organism>
<evidence type="ECO:0000256" key="2">
    <source>
        <dbReference type="ARBA" id="ARBA00005801"/>
    </source>
</evidence>
<feature type="transmembrane region" description="Helical" evidence="7">
    <location>
        <begin position="226"/>
        <end position="250"/>
    </location>
</feature>
<dbReference type="OrthoDB" id="9789291at2"/>
<evidence type="ECO:0000256" key="4">
    <source>
        <dbReference type="ARBA" id="ARBA00022692"/>
    </source>
</evidence>
<feature type="transmembrane region" description="Helical" evidence="7">
    <location>
        <begin position="194"/>
        <end position="214"/>
    </location>
</feature>
<feature type="domain" description="Prepilin type IV endopeptidase peptidase" evidence="8">
    <location>
        <begin position="109"/>
        <end position="209"/>
    </location>
</feature>
<keyword evidence="5 7" id="KW-1133">Transmembrane helix</keyword>
<keyword evidence="6 7" id="KW-0472">Membrane</keyword>
<dbReference type="STRING" id="561720.SAMN06275492_14610"/>
<dbReference type="GO" id="GO:0005886">
    <property type="term" value="C:plasma membrane"/>
    <property type="evidence" value="ECO:0007669"/>
    <property type="project" value="UniProtKB-SubCell"/>
</dbReference>
<feature type="transmembrane region" description="Helical" evidence="7">
    <location>
        <begin position="6"/>
        <end position="29"/>
    </location>
</feature>
<evidence type="ECO:0000256" key="6">
    <source>
        <dbReference type="ARBA" id="ARBA00023136"/>
    </source>
</evidence>
<keyword evidence="10" id="KW-0808">Transferase</keyword>
<dbReference type="AlphaFoldDB" id="A0A1X7L4N0"/>
<evidence type="ECO:0000259" key="8">
    <source>
        <dbReference type="Pfam" id="PF01478"/>
    </source>
</evidence>
<keyword evidence="3" id="KW-1003">Cell membrane</keyword>
<name>A0A1X7L4N0_9BACT</name>
<dbReference type="GO" id="GO:0008168">
    <property type="term" value="F:methyltransferase activity"/>
    <property type="evidence" value="ECO:0007669"/>
    <property type="project" value="UniProtKB-KW"/>
</dbReference>
<dbReference type="InterPro" id="IPR010627">
    <property type="entry name" value="Prepilin_pept_A24_N"/>
</dbReference>
<evidence type="ECO:0000256" key="1">
    <source>
        <dbReference type="ARBA" id="ARBA00004651"/>
    </source>
</evidence>
<feature type="transmembrane region" description="Helical" evidence="7">
    <location>
        <begin position="153"/>
        <end position="174"/>
    </location>
</feature>
<keyword evidence="10" id="KW-0489">Methyltransferase</keyword>
<proteinExistence type="inferred from homology"/>
<evidence type="ECO:0000259" key="9">
    <source>
        <dbReference type="Pfam" id="PF06750"/>
    </source>
</evidence>
<dbReference type="PANTHER" id="PTHR30487:SF0">
    <property type="entry name" value="PREPILIN LEADER PEPTIDASE_N-METHYLTRANSFERASE-RELATED"/>
    <property type="match status" value="1"/>
</dbReference>
<dbReference type="InterPro" id="IPR000045">
    <property type="entry name" value="Prepilin_IV_endopep_pep"/>
</dbReference>
<reference evidence="11" key="1">
    <citation type="submission" date="2017-04" db="EMBL/GenBank/DDBJ databases">
        <authorList>
            <person name="Varghese N."/>
            <person name="Submissions S."/>
        </authorList>
    </citation>
    <scope>NUCLEOTIDE SEQUENCE [LARGE SCALE GENOMIC DNA]</scope>
    <source>
        <strain evidence="11">USBA 82</strain>
    </source>
</reference>
<dbReference type="Gene3D" id="1.20.120.1220">
    <property type="match status" value="1"/>
</dbReference>
<protein>
    <submittedName>
        <fullName evidence="10">Leader peptidase (Prepilin peptidase) / N-methyltransferase</fullName>
    </submittedName>
</protein>
<feature type="domain" description="Prepilin peptidase A24 N-terminal" evidence="9">
    <location>
        <begin position="12"/>
        <end position="94"/>
    </location>
</feature>
<dbReference type="GO" id="GO:0032259">
    <property type="term" value="P:methylation"/>
    <property type="evidence" value="ECO:0007669"/>
    <property type="project" value="UniProtKB-KW"/>
</dbReference>
<evidence type="ECO:0000256" key="3">
    <source>
        <dbReference type="ARBA" id="ARBA00022475"/>
    </source>
</evidence>
<evidence type="ECO:0000313" key="10">
    <source>
        <dbReference type="EMBL" id="SMG48587.1"/>
    </source>
</evidence>
<feature type="transmembrane region" description="Helical" evidence="7">
    <location>
        <begin position="129"/>
        <end position="146"/>
    </location>
</feature>
<accession>A0A1X7L4N0</accession>
<evidence type="ECO:0000256" key="7">
    <source>
        <dbReference type="SAM" id="Phobius"/>
    </source>
</evidence>
<evidence type="ECO:0000313" key="11">
    <source>
        <dbReference type="Proteomes" id="UP000193355"/>
    </source>
</evidence>
<dbReference type="Pfam" id="PF01478">
    <property type="entry name" value="Peptidase_A24"/>
    <property type="match status" value="1"/>
</dbReference>
<comment type="subcellular location">
    <subcellularLocation>
        <location evidence="1">Cell membrane</location>
        <topology evidence="1">Multi-pass membrane protein</topology>
    </subcellularLocation>
</comment>
<dbReference type="EMBL" id="FXBB01000046">
    <property type="protein sequence ID" value="SMG48587.1"/>
    <property type="molecule type" value="Genomic_DNA"/>
</dbReference>
<gene>
    <name evidence="10" type="ORF">SAMN06275492_14610</name>
</gene>
<dbReference type="InterPro" id="IPR050882">
    <property type="entry name" value="Prepilin_peptidase/N-MTase"/>
</dbReference>
<dbReference type="Proteomes" id="UP000193355">
    <property type="component" value="Unassembled WGS sequence"/>
</dbReference>
<dbReference type="GO" id="GO:0006465">
    <property type="term" value="P:signal peptide processing"/>
    <property type="evidence" value="ECO:0007669"/>
    <property type="project" value="TreeGrafter"/>
</dbReference>
<keyword evidence="11" id="KW-1185">Reference proteome</keyword>
<feature type="transmembrane region" description="Helical" evidence="7">
    <location>
        <begin position="83"/>
        <end position="109"/>
    </location>
</feature>
<sequence length="257" mass="27426">MENIYLVSLGSVLGAIFGSFFNAIAIRTVENRPWWGRERSLCPICDHELSSLDLIPLVSWLALKGRCRHCKGQISLRYPLVELLFALWTGAALARWGATFGGLGAVLGGWLMMLNAMTDLDSGYVYDKLAATIGIVGIAIRFFGGLPAVLDGVYGALAGGGVIAVIIVISRGGMGWGDATLMAGAGVLLGWKTAFLASYLGFMIGGTVALAMIATKKAGRKDSVPLAPFLAAGVMIALIWGPYILDFWYYTPGWPWS</sequence>
<dbReference type="RefSeq" id="WP_159448351.1">
    <property type="nucleotide sequence ID" value="NZ_FXBB01000046.1"/>
</dbReference>
<dbReference type="Pfam" id="PF06750">
    <property type="entry name" value="A24_N_bact"/>
    <property type="match status" value="1"/>
</dbReference>
<evidence type="ECO:0000256" key="5">
    <source>
        <dbReference type="ARBA" id="ARBA00022989"/>
    </source>
</evidence>
<comment type="similarity">
    <text evidence="2">Belongs to the peptidase A24 family.</text>
</comment>